<dbReference type="SUPFAM" id="SSF55424">
    <property type="entry name" value="FAD/NAD-linked reductases, dimerisation (C-terminal) domain"/>
    <property type="match status" value="1"/>
</dbReference>
<feature type="binding site" evidence="12">
    <location>
        <position position="272"/>
    </location>
    <ligand>
        <name>NAD(+)</name>
        <dbReference type="ChEBI" id="CHEBI:57540"/>
    </ligand>
</feature>
<keyword evidence="4 14" id="KW-0285">Flavoprotein</keyword>
<dbReference type="AlphaFoldDB" id="A0AA94F1R5"/>
<evidence type="ECO:0000259" key="15">
    <source>
        <dbReference type="Pfam" id="PF02852"/>
    </source>
</evidence>
<dbReference type="Pfam" id="PF02852">
    <property type="entry name" value="Pyr_redox_dim"/>
    <property type="match status" value="1"/>
</dbReference>
<dbReference type="InterPro" id="IPR006258">
    <property type="entry name" value="Lipoamide_DH"/>
</dbReference>
<protein>
    <recommendedName>
        <fullName evidence="3 14">Dihydrolipoyl dehydrogenase</fullName>
        <ecNumber evidence="2 14">1.8.1.4</ecNumber>
    </recommendedName>
</protein>
<dbReference type="Gene3D" id="3.50.50.60">
    <property type="entry name" value="FAD/NAD(P)-binding domain"/>
    <property type="match status" value="2"/>
</dbReference>
<feature type="binding site" evidence="12">
    <location>
        <position position="313"/>
    </location>
    <ligand>
        <name>FAD</name>
        <dbReference type="ChEBI" id="CHEBI:57692"/>
    </ligand>
</feature>
<comment type="cofactor">
    <cofactor evidence="12 14">
        <name>FAD</name>
        <dbReference type="ChEBI" id="CHEBI:57692"/>
    </cofactor>
    <text evidence="12 14">Binds 1 FAD per subunit.</text>
</comment>
<dbReference type="PROSITE" id="PS00076">
    <property type="entry name" value="PYRIDINE_REDOX_1"/>
    <property type="match status" value="1"/>
</dbReference>
<reference evidence="17" key="1">
    <citation type="submission" date="2018-12" db="EMBL/GenBank/DDBJ databases">
        <title>Draft genome sequence of Flaovobacterium columnare BGFS27 isolated from channel catfish in Alabama.</title>
        <authorList>
            <person name="Cai W."/>
            <person name="Arias C."/>
        </authorList>
    </citation>
    <scope>NUCLEOTIDE SEQUENCE [LARGE SCALE GENOMIC DNA]</scope>
    <source>
        <strain evidence="17">BGFS27</strain>
    </source>
</reference>
<sequence>MSSFDVVVIGSGPGGYVAAIRCAQLGMKTAIIEKYTTLGGTCLNVGCIPSKALLASSHHYEELQHFADHGIEVSGDVKINLQKMIERKQSVVDQTCGGVKFLMDKNNITVFQGVGSFENATTLNITKEDGSIEKIEAKNTIIATGSKPSSLPFIKIDKERIITSTEALKLPEVPKHLIIIGGGVIGLELGQVYLRLGAQVSVVEFMDRIIPGMDGALSKELTKVLKKQGMKFYTSHKVKEVSRNGNEVIVKADNTKGQEIILEGDYALVAVGRRPYTDGLNADKAGVKLTERGQIEVNNHLQTSTANIYAIGDVIRGAMLAHKAEEEGVMVAEYLAGQKPHIDYNLIPGVVYTWPEVSAVGKTEEQLKTEGKNYKVGNFPFKALGRARASADTDGFIKILADSTTDEVLGIHIIGARAADLIAEAVTAMEFRASAEDISRMSHAHPTFAEAIKEAALDATGKRALHI</sequence>
<dbReference type="FunFam" id="3.50.50.60:FF:000001">
    <property type="entry name" value="Dihydrolipoyl dehydrogenase, mitochondrial"/>
    <property type="match status" value="1"/>
</dbReference>
<dbReference type="InterPro" id="IPR004099">
    <property type="entry name" value="Pyr_nucl-diS_OxRdtase_dimer"/>
</dbReference>
<dbReference type="InterPro" id="IPR012999">
    <property type="entry name" value="Pyr_OxRdtase_I_AS"/>
</dbReference>
<proteinExistence type="inferred from homology"/>
<keyword evidence="6 14" id="KW-0560">Oxidoreductase</keyword>
<feature type="binding site" evidence="12">
    <location>
        <begin position="144"/>
        <end position="146"/>
    </location>
    <ligand>
        <name>FAD</name>
        <dbReference type="ChEBI" id="CHEBI:57692"/>
    </ligand>
</feature>
<dbReference type="InterPro" id="IPR016156">
    <property type="entry name" value="FAD/NAD-linked_Rdtase_dimer_sf"/>
</dbReference>
<comment type="catalytic activity">
    <reaction evidence="10 14">
        <text>N(6)-[(R)-dihydrolipoyl]-L-lysyl-[protein] + NAD(+) = N(6)-[(R)-lipoyl]-L-lysyl-[protein] + NADH + H(+)</text>
        <dbReference type="Rhea" id="RHEA:15045"/>
        <dbReference type="Rhea" id="RHEA-COMP:10474"/>
        <dbReference type="Rhea" id="RHEA-COMP:10475"/>
        <dbReference type="ChEBI" id="CHEBI:15378"/>
        <dbReference type="ChEBI" id="CHEBI:57540"/>
        <dbReference type="ChEBI" id="CHEBI:57945"/>
        <dbReference type="ChEBI" id="CHEBI:83099"/>
        <dbReference type="ChEBI" id="CHEBI:83100"/>
        <dbReference type="EC" id="1.8.1.4"/>
    </reaction>
</comment>
<evidence type="ECO:0000256" key="6">
    <source>
        <dbReference type="ARBA" id="ARBA00023002"/>
    </source>
</evidence>
<keyword evidence="8" id="KW-1015">Disulfide bond</keyword>
<feature type="binding site" evidence="12">
    <location>
        <position position="51"/>
    </location>
    <ligand>
        <name>FAD</name>
        <dbReference type="ChEBI" id="CHEBI:57692"/>
    </ligand>
</feature>
<evidence type="ECO:0000256" key="4">
    <source>
        <dbReference type="ARBA" id="ARBA00022630"/>
    </source>
</evidence>
<evidence type="ECO:0000313" key="17">
    <source>
        <dbReference type="EMBL" id="RVU87523.1"/>
    </source>
</evidence>
<evidence type="ECO:0000256" key="10">
    <source>
        <dbReference type="ARBA" id="ARBA00049187"/>
    </source>
</evidence>
<keyword evidence="7 12" id="KW-0520">NAD</keyword>
<dbReference type="PANTHER" id="PTHR22912">
    <property type="entry name" value="DISULFIDE OXIDOREDUCTASE"/>
    <property type="match status" value="1"/>
</dbReference>
<dbReference type="InterPro" id="IPR001100">
    <property type="entry name" value="Pyr_nuc-diS_OxRdtase"/>
</dbReference>
<evidence type="ECO:0000259" key="16">
    <source>
        <dbReference type="Pfam" id="PF07992"/>
    </source>
</evidence>
<dbReference type="PANTHER" id="PTHR22912:SF151">
    <property type="entry name" value="DIHYDROLIPOYL DEHYDROGENASE, MITOCHONDRIAL"/>
    <property type="match status" value="1"/>
</dbReference>
<comment type="miscellaneous">
    <text evidence="14">The active site is a redox-active disulfide bond.</text>
</comment>
<dbReference type="PIRSF" id="PIRSF000350">
    <property type="entry name" value="Mercury_reductase_MerA"/>
    <property type="match status" value="1"/>
</dbReference>
<comment type="similarity">
    <text evidence="1 14">Belongs to the class-I pyridine nucleotide-disulfide oxidoreductase family.</text>
</comment>
<name>A0AA94F1R5_9FLAO</name>
<keyword evidence="5 12" id="KW-0274">FAD</keyword>
<dbReference type="InterPro" id="IPR023753">
    <property type="entry name" value="FAD/NAD-binding_dom"/>
</dbReference>
<feature type="binding site" evidence="12">
    <location>
        <position position="204"/>
    </location>
    <ligand>
        <name>NAD(+)</name>
        <dbReference type="ChEBI" id="CHEBI:57540"/>
    </ligand>
</feature>
<dbReference type="PRINTS" id="PR00411">
    <property type="entry name" value="PNDRDTASEI"/>
</dbReference>
<evidence type="ECO:0000256" key="3">
    <source>
        <dbReference type="ARBA" id="ARBA00016961"/>
    </source>
</evidence>
<feature type="domain" description="Pyridine nucleotide-disulphide oxidoreductase dimerisation" evidence="15">
    <location>
        <begin position="347"/>
        <end position="456"/>
    </location>
</feature>
<dbReference type="Pfam" id="PF07992">
    <property type="entry name" value="Pyr_redox_2"/>
    <property type="match status" value="1"/>
</dbReference>
<dbReference type="SUPFAM" id="SSF51905">
    <property type="entry name" value="FAD/NAD(P)-binding domain"/>
    <property type="match status" value="1"/>
</dbReference>
<dbReference type="FunFam" id="3.30.390.30:FF:000001">
    <property type="entry name" value="Dihydrolipoyl dehydrogenase"/>
    <property type="match status" value="1"/>
</dbReference>
<feature type="disulfide bond" description="Redox-active" evidence="13">
    <location>
        <begin position="42"/>
        <end position="47"/>
    </location>
</feature>
<organism evidence="17">
    <name type="scientific">Flavobacterium columnare</name>
    <dbReference type="NCBI Taxonomy" id="996"/>
    <lineage>
        <taxon>Bacteria</taxon>
        <taxon>Pseudomonadati</taxon>
        <taxon>Bacteroidota</taxon>
        <taxon>Flavobacteriia</taxon>
        <taxon>Flavobacteriales</taxon>
        <taxon>Flavobacteriaceae</taxon>
        <taxon>Flavobacterium</taxon>
    </lineage>
</organism>
<dbReference type="PRINTS" id="PR00368">
    <property type="entry name" value="FADPNR"/>
</dbReference>
<gene>
    <name evidence="17" type="primary">lpdA</name>
    <name evidence="17" type="ORF">EJB19_04595</name>
</gene>
<dbReference type="GeneID" id="56895415"/>
<feature type="binding site" evidence="12">
    <location>
        <position position="115"/>
    </location>
    <ligand>
        <name>FAD</name>
        <dbReference type="ChEBI" id="CHEBI:57692"/>
    </ligand>
</feature>
<evidence type="ECO:0000256" key="9">
    <source>
        <dbReference type="ARBA" id="ARBA00023284"/>
    </source>
</evidence>
<evidence type="ECO:0000256" key="8">
    <source>
        <dbReference type="ARBA" id="ARBA00023157"/>
    </source>
</evidence>
<evidence type="ECO:0000256" key="13">
    <source>
        <dbReference type="PIRSR" id="PIRSR000350-4"/>
    </source>
</evidence>
<dbReference type="GO" id="GO:0006103">
    <property type="term" value="P:2-oxoglutarate metabolic process"/>
    <property type="evidence" value="ECO:0007669"/>
    <property type="project" value="TreeGrafter"/>
</dbReference>
<keyword evidence="12" id="KW-0547">Nucleotide-binding</keyword>
<dbReference type="GO" id="GO:0005737">
    <property type="term" value="C:cytoplasm"/>
    <property type="evidence" value="ECO:0007669"/>
    <property type="project" value="UniProtKB-ARBA"/>
</dbReference>
<comment type="caution">
    <text evidence="17">The sequence shown here is derived from an EMBL/GenBank/DDBJ whole genome shotgun (WGS) entry which is preliminary data.</text>
</comment>
<dbReference type="GO" id="GO:0050660">
    <property type="term" value="F:flavin adenine dinucleotide binding"/>
    <property type="evidence" value="ECO:0007669"/>
    <property type="project" value="InterPro"/>
</dbReference>
<keyword evidence="9 14" id="KW-0676">Redox-active center</keyword>
<feature type="domain" description="FAD/NAD(P)-binding" evidence="16">
    <location>
        <begin position="4"/>
        <end position="328"/>
    </location>
</feature>
<dbReference type="KEGG" id="fcv:AWN65_06450"/>
<evidence type="ECO:0000256" key="11">
    <source>
        <dbReference type="PIRSR" id="PIRSR000350-2"/>
    </source>
</evidence>
<evidence type="ECO:0000256" key="1">
    <source>
        <dbReference type="ARBA" id="ARBA00007532"/>
    </source>
</evidence>
<accession>A0AA94F1R5</accession>
<evidence type="ECO:0000256" key="2">
    <source>
        <dbReference type="ARBA" id="ARBA00012608"/>
    </source>
</evidence>
<dbReference type="RefSeq" id="WP_060382416.1">
    <property type="nucleotide sequence ID" value="NZ_MTDB01000054.1"/>
</dbReference>
<dbReference type="InterPro" id="IPR050151">
    <property type="entry name" value="Class-I_Pyr_Nuc-Dis_Oxidored"/>
</dbReference>
<dbReference type="NCBIfam" id="TIGR01350">
    <property type="entry name" value="lipoamide_DH"/>
    <property type="match status" value="1"/>
</dbReference>
<evidence type="ECO:0000256" key="5">
    <source>
        <dbReference type="ARBA" id="ARBA00022827"/>
    </source>
</evidence>
<dbReference type="EC" id="1.8.1.4" evidence="2 14"/>
<dbReference type="InterPro" id="IPR036188">
    <property type="entry name" value="FAD/NAD-bd_sf"/>
</dbReference>
<evidence type="ECO:0000256" key="12">
    <source>
        <dbReference type="PIRSR" id="PIRSR000350-3"/>
    </source>
</evidence>
<evidence type="ECO:0000256" key="14">
    <source>
        <dbReference type="RuleBase" id="RU003692"/>
    </source>
</evidence>
<evidence type="ECO:0000256" key="7">
    <source>
        <dbReference type="ARBA" id="ARBA00023027"/>
    </source>
</evidence>
<feature type="binding site" evidence="12">
    <location>
        <begin position="319"/>
        <end position="322"/>
    </location>
    <ligand>
        <name>FAD</name>
        <dbReference type="ChEBI" id="CHEBI:57692"/>
    </ligand>
</feature>
<feature type="active site" description="Proton acceptor" evidence="11">
    <location>
        <position position="445"/>
    </location>
</feature>
<dbReference type="GO" id="GO:0004148">
    <property type="term" value="F:dihydrolipoyl dehydrogenase (NADH) activity"/>
    <property type="evidence" value="ECO:0007669"/>
    <property type="project" value="UniProtKB-EC"/>
</dbReference>
<feature type="binding site" evidence="12">
    <location>
        <begin position="181"/>
        <end position="188"/>
    </location>
    <ligand>
        <name>NAD(+)</name>
        <dbReference type="ChEBI" id="CHEBI:57540"/>
    </ligand>
</feature>
<dbReference type="Gene3D" id="3.30.390.30">
    <property type="match status" value="1"/>
</dbReference>
<dbReference type="EMBL" id="RWGX01000004">
    <property type="protein sequence ID" value="RVU87523.1"/>
    <property type="molecule type" value="Genomic_DNA"/>
</dbReference>